<dbReference type="Proteomes" id="UP000650511">
    <property type="component" value="Unassembled WGS sequence"/>
</dbReference>
<keyword evidence="2" id="KW-0560">Oxidoreductase</keyword>
<dbReference type="Pfam" id="PF00106">
    <property type="entry name" value="adh_short"/>
    <property type="match status" value="1"/>
</dbReference>
<evidence type="ECO:0000313" key="3">
    <source>
        <dbReference type="EMBL" id="GGI07177.1"/>
    </source>
</evidence>
<dbReference type="PANTHER" id="PTHR24320">
    <property type="entry name" value="RETINOL DEHYDROGENASE"/>
    <property type="match status" value="1"/>
</dbReference>
<dbReference type="Gene3D" id="3.40.50.720">
    <property type="entry name" value="NAD(P)-binding Rossmann-like Domain"/>
    <property type="match status" value="1"/>
</dbReference>
<protein>
    <submittedName>
        <fullName evidence="3">Short-chain dehydrogenase</fullName>
    </submittedName>
</protein>
<dbReference type="GO" id="GO:0016491">
    <property type="term" value="F:oxidoreductase activity"/>
    <property type="evidence" value="ECO:0007669"/>
    <property type="project" value="UniProtKB-KW"/>
</dbReference>
<dbReference type="InterPro" id="IPR002347">
    <property type="entry name" value="SDR_fam"/>
</dbReference>
<dbReference type="AlphaFoldDB" id="A0A8J3AEN8"/>
<name>A0A8J3AEN8_9ACTN</name>
<gene>
    <name evidence="3" type="ORF">GCM10011354_22780</name>
</gene>
<comment type="similarity">
    <text evidence="1">Belongs to the short-chain dehydrogenases/reductases (SDR) family.</text>
</comment>
<sequence length="255" mass="27671">MRMLVTGSTQGIGLETARQLTAVGHDVVLHARNASRADDVRGHLPDAPVVVGDLASLRQVRDLADAAREHGPYDVVVHNAGLGGGRDQRVVTEDGFEELFQVNTLAPYLLTALLPAPSRLVHLTSGLEAQGTWRPDDLQFERRPWDGMQAYCDTKLHDVLLAFAVARRWPDTLSNAVDPGWIKTRMGGAGATDELPDGAETQVWLAASQDDAALQSGRYLKRREVLEPNPVARDVTAQEQLLEICGELTGVAFPG</sequence>
<accession>A0A8J3AEN8</accession>
<dbReference type="EMBL" id="BMHA01000008">
    <property type="protein sequence ID" value="GGI07177.1"/>
    <property type="molecule type" value="Genomic_DNA"/>
</dbReference>
<reference evidence="3" key="2">
    <citation type="submission" date="2020-09" db="EMBL/GenBank/DDBJ databases">
        <authorList>
            <person name="Sun Q."/>
            <person name="Zhou Y."/>
        </authorList>
    </citation>
    <scope>NUCLEOTIDE SEQUENCE</scope>
    <source>
        <strain evidence="3">CGMCC 1.14988</strain>
    </source>
</reference>
<evidence type="ECO:0000256" key="1">
    <source>
        <dbReference type="ARBA" id="ARBA00006484"/>
    </source>
</evidence>
<evidence type="ECO:0000313" key="4">
    <source>
        <dbReference type="Proteomes" id="UP000650511"/>
    </source>
</evidence>
<comment type="caution">
    <text evidence="3">The sequence shown here is derived from an EMBL/GenBank/DDBJ whole genome shotgun (WGS) entry which is preliminary data.</text>
</comment>
<dbReference type="SUPFAM" id="SSF51735">
    <property type="entry name" value="NAD(P)-binding Rossmann-fold domains"/>
    <property type="match status" value="1"/>
</dbReference>
<reference evidence="3" key="1">
    <citation type="journal article" date="2014" name="Int. J. Syst. Evol. Microbiol.">
        <title>Complete genome sequence of Corynebacterium casei LMG S-19264T (=DSM 44701T), isolated from a smear-ripened cheese.</title>
        <authorList>
            <consortium name="US DOE Joint Genome Institute (JGI-PGF)"/>
            <person name="Walter F."/>
            <person name="Albersmeier A."/>
            <person name="Kalinowski J."/>
            <person name="Ruckert C."/>
        </authorList>
    </citation>
    <scope>NUCLEOTIDE SEQUENCE</scope>
    <source>
        <strain evidence="3">CGMCC 1.14988</strain>
    </source>
</reference>
<dbReference type="RefSeq" id="WP_205745211.1">
    <property type="nucleotide sequence ID" value="NZ_BMHA01000008.1"/>
</dbReference>
<dbReference type="PRINTS" id="PR00081">
    <property type="entry name" value="GDHRDH"/>
</dbReference>
<evidence type="ECO:0000256" key="2">
    <source>
        <dbReference type="ARBA" id="ARBA00023002"/>
    </source>
</evidence>
<proteinExistence type="inferred from homology"/>
<organism evidence="3 4">
    <name type="scientific">Egicoccus halophilus</name>
    <dbReference type="NCBI Taxonomy" id="1670830"/>
    <lineage>
        <taxon>Bacteria</taxon>
        <taxon>Bacillati</taxon>
        <taxon>Actinomycetota</taxon>
        <taxon>Nitriliruptoria</taxon>
        <taxon>Egicoccales</taxon>
        <taxon>Egicoccaceae</taxon>
        <taxon>Egicoccus</taxon>
    </lineage>
</organism>
<dbReference type="PANTHER" id="PTHR24320:SF274">
    <property type="entry name" value="CHAIN DEHYDROGENASE, PUTATIVE (AFU_ORTHOLOGUE AFUA_4G00440)-RELATED"/>
    <property type="match status" value="1"/>
</dbReference>
<keyword evidence="4" id="KW-1185">Reference proteome</keyword>
<dbReference type="InterPro" id="IPR036291">
    <property type="entry name" value="NAD(P)-bd_dom_sf"/>
</dbReference>